<feature type="transmembrane region" description="Helical" evidence="1">
    <location>
        <begin position="52"/>
        <end position="74"/>
    </location>
</feature>
<feature type="transmembrane region" description="Helical" evidence="1">
    <location>
        <begin position="194"/>
        <end position="217"/>
    </location>
</feature>
<evidence type="ECO:0000313" key="3">
    <source>
        <dbReference type="Proteomes" id="UP001143463"/>
    </source>
</evidence>
<dbReference type="PANTHER" id="PTHR30188">
    <property type="entry name" value="ABC TRANSPORTER PERMEASE PROTEIN-RELATED"/>
    <property type="match status" value="1"/>
</dbReference>
<dbReference type="EMBL" id="BSFQ01000003">
    <property type="protein sequence ID" value="GLL09853.1"/>
    <property type="molecule type" value="Genomic_DNA"/>
</dbReference>
<dbReference type="PANTHER" id="PTHR30188:SF4">
    <property type="entry name" value="PROTEIN TRIGALACTOSYLDIACYLGLYCEROL 1, CHLOROPLASTIC"/>
    <property type="match status" value="1"/>
</dbReference>
<dbReference type="GO" id="GO:0043190">
    <property type="term" value="C:ATP-binding cassette (ABC) transporter complex"/>
    <property type="evidence" value="ECO:0007669"/>
    <property type="project" value="InterPro"/>
</dbReference>
<reference evidence="2" key="2">
    <citation type="submission" date="2023-01" db="EMBL/GenBank/DDBJ databases">
        <authorList>
            <person name="Sun Q."/>
            <person name="Evtushenko L."/>
        </authorList>
    </citation>
    <scope>NUCLEOTIDE SEQUENCE</scope>
    <source>
        <strain evidence="2">VKM Ac-1069</strain>
    </source>
</reference>
<evidence type="ECO:0000313" key="2">
    <source>
        <dbReference type="EMBL" id="GLL09853.1"/>
    </source>
</evidence>
<evidence type="ECO:0000256" key="1">
    <source>
        <dbReference type="SAM" id="Phobius"/>
    </source>
</evidence>
<protein>
    <submittedName>
        <fullName evidence="2">ABC transporter permease</fullName>
    </submittedName>
</protein>
<feature type="transmembrane region" description="Helical" evidence="1">
    <location>
        <begin position="139"/>
        <end position="169"/>
    </location>
</feature>
<keyword evidence="1" id="KW-0812">Transmembrane</keyword>
<dbReference type="Pfam" id="PF02405">
    <property type="entry name" value="MlaE"/>
    <property type="match status" value="1"/>
</dbReference>
<gene>
    <name evidence="2" type="primary">yrbE4A</name>
    <name evidence="2" type="ORF">GCM10017577_09930</name>
</gene>
<dbReference type="InterPro" id="IPR030802">
    <property type="entry name" value="Permease_MalE"/>
</dbReference>
<comment type="caution">
    <text evidence="2">The sequence shown here is derived from an EMBL/GenBank/DDBJ whole genome shotgun (WGS) entry which is preliminary data.</text>
</comment>
<dbReference type="GO" id="GO:0005548">
    <property type="term" value="F:phospholipid transporter activity"/>
    <property type="evidence" value="ECO:0007669"/>
    <property type="project" value="TreeGrafter"/>
</dbReference>
<organism evidence="2 3">
    <name type="scientific">Pseudonocardia halophobica</name>
    <dbReference type="NCBI Taxonomy" id="29401"/>
    <lineage>
        <taxon>Bacteria</taxon>
        <taxon>Bacillati</taxon>
        <taxon>Actinomycetota</taxon>
        <taxon>Actinomycetes</taxon>
        <taxon>Pseudonocardiales</taxon>
        <taxon>Pseudonocardiaceae</taxon>
        <taxon>Pseudonocardia</taxon>
    </lineage>
</organism>
<keyword evidence="1" id="KW-1133">Transmembrane helix</keyword>
<feature type="transmembrane region" description="Helical" evidence="1">
    <location>
        <begin position="229"/>
        <end position="255"/>
    </location>
</feature>
<accession>A0A9W6NUR7</accession>
<reference evidence="2" key="1">
    <citation type="journal article" date="2014" name="Int. J. Syst. Evol. Microbiol.">
        <title>Complete genome sequence of Corynebacterium casei LMG S-19264T (=DSM 44701T), isolated from a smear-ripened cheese.</title>
        <authorList>
            <consortium name="US DOE Joint Genome Institute (JGI-PGF)"/>
            <person name="Walter F."/>
            <person name="Albersmeier A."/>
            <person name="Kalinowski J."/>
            <person name="Ruckert C."/>
        </authorList>
    </citation>
    <scope>NUCLEOTIDE SEQUENCE</scope>
    <source>
        <strain evidence="2">VKM Ac-1069</strain>
    </source>
</reference>
<keyword evidence="1" id="KW-0472">Membrane</keyword>
<proteinExistence type="predicted"/>
<keyword evidence="3" id="KW-1185">Reference proteome</keyword>
<sequence length="256" mass="26835">MATGTTSVLARPLKPLGGLFAMSLDTLQAMFKRPFQWREAILQMWFIIRVSIVPTLLVMLGFTLLVIFEVNLLLKDLGALDLSGGIAGIASIQQIGPFVTVVVVAGAGGTAICADLGARTIREEIDAMMVLGIDPIQRLVVPRVIAMVVVAQVLNFIIGAGGLIGGYFFSVYLQGATPGAYVDSIPLFTGPAELIFSMVKALVFGIIAALIACYRGLTVSGGSKGVGDAVNQAVVITITVLVPVSLTITIVQFAVL</sequence>
<name>A0A9W6NUR7_9PSEU</name>
<dbReference type="Proteomes" id="UP001143463">
    <property type="component" value="Unassembled WGS sequence"/>
</dbReference>
<dbReference type="AlphaFoldDB" id="A0A9W6NUR7"/>